<proteinExistence type="predicted"/>
<name>A0ACB7F9U7_NIBAL</name>
<dbReference type="EMBL" id="CM024802">
    <property type="protein sequence ID" value="KAG8011228.1"/>
    <property type="molecule type" value="Genomic_DNA"/>
</dbReference>
<gene>
    <name evidence="1" type="primary">RSPH9</name>
    <name evidence="1" type="ORF">GBF38_005927</name>
</gene>
<dbReference type="Proteomes" id="UP000805704">
    <property type="component" value="Chromosome 14"/>
</dbReference>
<evidence type="ECO:0000313" key="1">
    <source>
        <dbReference type="EMBL" id="KAG8011228.1"/>
    </source>
</evidence>
<keyword evidence="2" id="KW-1185">Reference proteome</keyword>
<evidence type="ECO:0000313" key="2">
    <source>
        <dbReference type="Proteomes" id="UP000805704"/>
    </source>
</evidence>
<accession>A0ACB7F9U7</accession>
<comment type="caution">
    <text evidence="1">The sequence shown here is derived from an EMBL/GenBank/DDBJ whole genome shotgun (WGS) entry which is preliminary data.</text>
</comment>
<organism evidence="1 2">
    <name type="scientific">Nibea albiflora</name>
    <name type="common">Yellow drum</name>
    <name type="synonym">Corvina albiflora</name>
    <dbReference type="NCBI Taxonomy" id="240163"/>
    <lineage>
        <taxon>Eukaryota</taxon>
        <taxon>Metazoa</taxon>
        <taxon>Chordata</taxon>
        <taxon>Craniata</taxon>
        <taxon>Vertebrata</taxon>
        <taxon>Euteleostomi</taxon>
        <taxon>Actinopterygii</taxon>
        <taxon>Neopterygii</taxon>
        <taxon>Teleostei</taxon>
        <taxon>Neoteleostei</taxon>
        <taxon>Acanthomorphata</taxon>
        <taxon>Eupercaria</taxon>
        <taxon>Sciaenidae</taxon>
        <taxon>Nibea</taxon>
    </lineage>
</organism>
<protein>
    <submittedName>
        <fullName evidence="1">Radial spoke head protein 9-like protein</fullName>
    </submittedName>
</protein>
<sequence>MSSVWWDQWSLLDGNGTTSVSSAENTTCFNSGQQTVILGSKFGGVPVVLLLNFIVFLVLLIVFSIIRRTFWDYGRLALVADQGGVRAGKNLRYYERVLDTTGKSELINPRLCGHLCCCASCNKVDAIEYYKTKEKDLLEEVRTQAEEVPKHPLGIAFVTLQTECMAKYVHFASEANCPVVTVSSSHRENLSVRGFKWFARYVMLNLCLFVLLTFLTTPTIIINTMDKFNVTKPIQYLNNQAYEFEYGAMYGWTLCVFTVIMAYSIICPIITPFGLLYMLLKFLVDKHNLYFAYLPTRLDHRVHLGAVDQALSAPIICLIWLYFFSVLKTASRGMVPTNESVWQYRALWHSHLLSVRISAVATLVAWETSLLILKKNYKFNRVLFWGKILGLKGDYFIAQGRGEDEMQDKKNLYSSLMDCSWFQTKVNEESRLAVTVHQIDEEASVIPRGAFVKSPHGLVQACLTQKQGKLDNNLHFSEPKRLKMKSILEMGDLNPAIDFLDELTDDIPKGETTVQSTSHHNVSAAIVEYKQDTHIFSSKRFCKENYSHPMIWPLW</sequence>
<reference evidence="1" key="1">
    <citation type="submission" date="2020-04" db="EMBL/GenBank/DDBJ databases">
        <title>A chromosome-scale assembly and high-density genetic map of the yellow drum (Nibea albiflora) genome.</title>
        <authorList>
            <person name="Xu D."/>
            <person name="Zhang W."/>
            <person name="Chen R."/>
            <person name="Tan P."/>
            <person name="Wang L."/>
            <person name="Song H."/>
            <person name="Tian L."/>
            <person name="Zhu Q."/>
            <person name="Wang B."/>
        </authorList>
    </citation>
    <scope>NUCLEOTIDE SEQUENCE</scope>
    <source>
        <strain evidence="1">ZJHYS-2018</strain>
    </source>
</reference>